<keyword evidence="3" id="KW-1185">Reference proteome</keyword>
<feature type="transmembrane region" description="Helical" evidence="1">
    <location>
        <begin position="7"/>
        <end position="26"/>
    </location>
</feature>
<dbReference type="Proteomes" id="UP001152747">
    <property type="component" value="Unassembled WGS sequence"/>
</dbReference>
<dbReference type="PANTHER" id="PTHR22941">
    <property type="entry name" value="SERPENTINE RECEPTOR"/>
    <property type="match status" value="1"/>
</dbReference>
<dbReference type="InterPro" id="IPR019422">
    <property type="entry name" value="7TM_GPCR_serpentine_rcpt_Srh"/>
</dbReference>
<accession>A0A9P1J0N8</accession>
<keyword evidence="1" id="KW-1133">Transmembrane helix</keyword>
<evidence type="ECO:0000313" key="2">
    <source>
        <dbReference type="EMBL" id="CAI5453614.1"/>
    </source>
</evidence>
<feature type="transmembrane region" description="Helical" evidence="1">
    <location>
        <begin position="151"/>
        <end position="176"/>
    </location>
</feature>
<feature type="transmembrane region" description="Helical" evidence="1">
    <location>
        <begin position="94"/>
        <end position="114"/>
    </location>
</feature>
<dbReference type="Pfam" id="PF10318">
    <property type="entry name" value="7TM_GPCR_Srh"/>
    <property type="match status" value="1"/>
</dbReference>
<dbReference type="PANTHER" id="PTHR22941:SF307">
    <property type="entry name" value="SERPENTINE RECEPTOR, CLASS H"/>
    <property type="match status" value="1"/>
</dbReference>
<evidence type="ECO:0000256" key="1">
    <source>
        <dbReference type="SAM" id="Phobius"/>
    </source>
</evidence>
<proteinExistence type="predicted"/>
<dbReference type="EMBL" id="CANHGI010000005">
    <property type="protein sequence ID" value="CAI5453614.1"/>
    <property type="molecule type" value="Genomic_DNA"/>
</dbReference>
<evidence type="ECO:0008006" key="4">
    <source>
        <dbReference type="Google" id="ProtNLM"/>
    </source>
</evidence>
<sequence>MKNVKSLLMFVHISTFIFDAVVDFLVEPYLFLPTTAVYLNGILSVYLGLPHDLVVWIGQYSMYCLGMSILYLFQSRHSMIITVKHRITSTRTKVLYHTINYLVGAIGMACYHFQNFDDEAVKLQFLQTVYPCPPIEYFDEKTRVVTNNMTLIVFAQFIVTFYACAHVLFWAFSCVYELTKKTSNISKRTREMQMKFLTSVSIQITIPLLAIMLPGTYLTYMIASSQINQLMNNVIIITCGLHGLMSNICLIVVQKPYREFTFRCLARKKMFSRVSVIQCVP</sequence>
<dbReference type="InterPro" id="IPR053220">
    <property type="entry name" value="Nematode_rcpt-like_serp_H"/>
</dbReference>
<protein>
    <recommendedName>
        <fullName evidence="4">Serpentine Receptor, class H</fullName>
    </recommendedName>
</protein>
<evidence type="ECO:0000313" key="3">
    <source>
        <dbReference type="Proteomes" id="UP001152747"/>
    </source>
</evidence>
<feature type="transmembrane region" description="Helical" evidence="1">
    <location>
        <begin position="234"/>
        <end position="253"/>
    </location>
</feature>
<dbReference type="AlphaFoldDB" id="A0A9P1J0N8"/>
<keyword evidence="1" id="KW-0472">Membrane</keyword>
<organism evidence="2 3">
    <name type="scientific">Caenorhabditis angaria</name>
    <dbReference type="NCBI Taxonomy" id="860376"/>
    <lineage>
        <taxon>Eukaryota</taxon>
        <taxon>Metazoa</taxon>
        <taxon>Ecdysozoa</taxon>
        <taxon>Nematoda</taxon>
        <taxon>Chromadorea</taxon>
        <taxon>Rhabditida</taxon>
        <taxon>Rhabditina</taxon>
        <taxon>Rhabditomorpha</taxon>
        <taxon>Rhabditoidea</taxon>
        <taxon>Rhabditidae</taxon>
        <taxon>Peloderinae</taxon>
        <taxon>Caenorhabditis</taxon>
    </lineage>
</organism>
<name>A0A9P1J0N8_9PELO</name>
<feature type="transmembrane region" description="Helical" evidence="1">
    <location>
        <begin position="53"/>
        <end position="73"/>
    </location>
</feature>
<keyword evidence="1" id="KW-0812">Transmembrane</keyword>
<dbReference type="OrthoDB" id="5791881at2759"/>
<feature type="transmembrane region" description="Helical" evidence="1">
    <location>
        <begin position="196"/>
        <end position="222"/>
    </location>
</feature>
<comment type="caution">
    <text evidence="2">The sequence shown here is derived from an EMBL/GenBank/DDBJ whole genome shotgun (WGS) entry which is preliminary data.</text>
</comment>
<gene>
    <name evidence="2" type="ORF">CAMP_LOCUS16251</name>
</gene>
<reference evidence="2" key="1">
    <citation type="submission" date="2022-11" db="EMBL/GenBank/DDBJ databases">
        <authorList>
            <person name="Kikuchi T."/>
        </authorList>
    </citation>
    <scope>NUCLEOTIDE SEQUENCE</scope>
    <source>
        <strain evidence="2">PS1010</strain>
    </source>
</reference>